<dbReference type="PROSITE" id="PS00204">
    <property type="entry name" value="FERRITIN_2"/>
    <property type="match status" value="1"/>
</dbReference>
<feature type="domain" description="Ferritin-like diiron" evidence="9">
    <location>
        <begin position="7"/>
        <end position="156"/>
    </location>
</feature>
<keyword evidence="4" id="KW-0560">Oxidoreductase</keyword>
<dbReference type="KEGG" id="alim:106517438"/>
<dbReference type="GO" id="GO:0004322">
    <property type="term" value="F:ferroxidase activity"/>
    <property type="evidence" value="ECO:0007669"/>
    <property type="project" value="UniProtKB-EC"/>
</dbReference>
<evidence type="ECO:0000256" key="5">
    <source>
        <dbReference type="ARBA" id="ARBA00023004"/>
    </source>
</evidence>
<dbReference type="InterPro" id="IPR001519">
    <property type="entry name" value="Ferritin"/>
</dbReference>
<evidence type="ECO:0000256" key="6">
    <source>
        <dbReference type="ARBA" id="ARBA00047990"/>
    </source>
</evidence>
<accession>A0A2I4B7M5</accession>
<gene>
    <name evidence="11 12" type="primary">LOC106517438</name>
</gene>
<comment type="similarity">
    <text evidence="1 8">Belongs to the ferritin family.</text>
</comment>
<dbReference type="Gene3D" id="1.20.1260.10">
    <property type="match status" value="1"/>
</dbReference>
<dbReference type="RefSeq" id="XP_013863739.1">
    <property type="nucleotide sequence ID" value="XM_014008285.1"/>
</dbReference>
<evidence type="ECO:0000256" key="1">
    <source>
        <dbReference type="ARBA" id="ARBA00007513"/>
    </source>
</evidence>
<feature type="binding site" evidence="7">
    <location>
        <position position="59"/>
    </location>
    <ligand>
        <name>Fe cation</name>
        <dbReference type="ChEBI" id="CHEBI:24875"/>
        <label>1</label>
    </ligand>
</feature>
<dbReference type="OrthoDB" id="186462at2759"/>
<evidence type="ECO:0000313" key="11">
    <source>
        <dbReference type="RefSeq" id="XP_013863739.1"/>
    </source>
</evidence>
<dbReference type="STRING" id="52670.A0A2I4B7M5"/>
<dbReference type="Pfam" id="PF00210">
    <property type="entry name" value="Ferritin"/>
    <property type="match status" value="1"/>
</dbReference>
<dbReference type="CDD" id="cd01056">
    <property type="entry name" value="Euk_Ferritin"/>
    <property type="match status" value="1"/>
</dbReference>
<evidence type="ECO:0000256" key="4">
    <source>
        <dbReference type="ARBA" id="ARBA00023002"/>
    </source>
</evidence>
<dbReference type="PANTHER" id="PTHR11431:SF106">
    <property type="entry name" value="FERRITIN"/>
    <property type="match status" value="1"/>
</dbReference>
<evidence type="ECO:0000256" key="8">
    <source>
        <dbReference type="RuleBase" id="RU361145"/>
    </source>
</evidence>
<comment type="catalytic activity">
    <reaction evidence="6">
        <text>4 Fe(2+) + O2 + 4 H(+) = 4 Fe(3+) + 2 H2O</text>
        <dbReference type="Rhea" id="RHEA:11148"/>
        <dbReference type="ChEBI" id="CHEBI:15377"/>
        <dbReference type="ChEBI" id="CHEBI:15378"/>
        <dbReference type="ChEBI" id="CHEBI:15379"/>
        <dbReference type="ChEBI" id="CHEBI:29033"/>
        <dbReference type="ChEBI" id="CHEBI:29034"/>
        <dbReference type="EC" id="1.16.3.1"/>
    </reaction>
</comment>
<keyword evidence="10" id="KW-1185">Reference proteome</keyword>
<dbReference type="PROSITE" id="PS50905">
    <property type="entry name" value="FERRITIN_LIKE"/>
    <property type="match status" value="1"/>
</dbReference>
<evidence type="ECO:0000313" key="10">
    <source>
        <dbReference type="Proteomes" id="UP000192220"/>
    </source>
</evidence>
<evidence type="ECO:0000256" key="2">
    <source>
        <dbReference type="ARBA" id="ARBA00022434"/>
    </source>
</evidence>
<organism evidence="10 12">
    <name type="scientific">Austrofundulus limnaeus</name>
    <name type="common">Annual killifish</name>
    <dbReference type="NCBI Taxonomy" id="52670"/>
    <lineage>
        <taxon>Eukaryota</taxon>
        <taxon>Metazoa</taxon>
        <taxon>Chordata</taxon>
        <taxon>Craniata</taxon>
        <taxon>Vertebrata</taxon>
        <taxon>Euteleostomi</taxon>
        <taxon>Actinopterygii</taxon>
        <taxon>Neopterygii</taxon>
        <taxon>Teleostei</taxon>
        <taxon>Neoteleostei</taxon>
        <taxon>Acanthomorphata</taxon>
        <taxon>Ovalentaria</taxon>
        <taxon>Atherinomorphae</taxon>
        <taxon>Cyprinodontiformes</taxon>
        <taxon>Rivulidae</taxon>
        <taxon>Austrofundulus</taxon>
    </lineage>
</organism>
<dbReference type="InterPro" id="IPR012347">
    <property type="entry name" value="Ferritin-like"/>
</dbReference>
<dbReference type="Proteomes" id="UP000192220">
    <property type="component" value="Unplaced"/>
</dbReference>
<dbReference type="FunFam" id="1.20.1260.10:FF:000002">
    <property type="entry name" value="Ferritin, mitochondrial"/>
    <property type="match status" value="1"/>
</dbReference>
<dbReference type="InterPro" id="IPR014034">
    <property type="entry name" value="Ferritin_CS"/>
</dbReference>
<dbReference type="GO" id="GO:0006879">
    <property type="term" value="P:intracellular iron ion homeostasis"/>
    <property type="evidence" value="ECO:0007669"/>
    <property type="project" value="UniProtKB-KW"/>
</dbReference>
<sequence length="174" mass="20027">MQSVVKQNYHAETEGDINKLINLKLNASYTYLALGMYFDRDDVSLPHFSSFFLDRSKKEQEQAEKLLEYQNRRGGRVLLQNIAKPSREDWKGGLDAMTFSLEYQKSLNTCILDVHRRADNHKDPHLCDFLEGDFLVDSHDTIKKLGDYIGSLSRLSESGTNASMGDYLFDRHTL</sequence>
<comment type="function">
    <text evidence="8">Stores iron in a soluble, non-toxic, readily available form. Important for iron homeostasis. Iron is taken up in the ferrous form and deposited as ferric hydroxides after oxidation.</text>
</comment>
<dbReference type="InterPro" id="IPR009078">
    <property type="entry name" value="Ferritin-like_SF"/>
</dbReference>
<dbReference type="GO" id="GO:0006826">
    <property type="term" value="P:iron ion transport"/>
    <property type="evidence" value="ECO:0007669"/>
    <property type="project" value="InterPro"/>
</dbReference>
<name>A0A2I4B7M5_AUSLI</name>
<dbReference type="GO" id="GO:0005737">
    <property type="term" value="C:cytoplasm"/>
    <property type="evidence" value="ECO:0007669"/>
    <property type="project" value="TreeGrafter"/>
</dbReference>
<evidence type="ECO:0000256" key="7">
    <source>
        <dbReference type="PIRSR" id="PIRSR601519-1"/>
    </source>
</evidence>
<dbReference type="SUPFAM" id="SSF47240">
    <property type="entry name" value="Ferritin-like"/>
    <property type="match status" value="1"/>
</dbReference>
<dbReference type="GO" id="GO:0008198">
    <property type="term" value="F:ferrous iron binding"/>
    <property type="evidence" value="ECO:0007669"/>
    <property type="project" value="TreeGrafter"/>
</dbReference>
<dbReference type="PANTHER" id="PTHR11431">
    <property type="entry name" value="FERRITIN"/>
    <property type="match status" value="1"/>
</dbReference>
<proteinExistence type="inferred from homology"/>
<keyword evidence="3 7" id="KW-0479">Metal-binding</keyword>
<protein>
    <recommendedName>
        <fullName evidence="8">Ferritin</fullName>
    </recommendedName>
</protein>
<evidence type="ECO:0000259" key="9">
    <source>
        <dbReference type="PROSITE" id="PS50905"/>
    </source>
</evidence>
<dbReference type="GO" id="GO:0008199">
    <property type="term" value="F:ferric iron binding"/>
    <property type="evidence" value="ECO:0007669"/>
    <property type="project" value="InterPro"/>
</dbReference>
<dbReference type="RefSeq" id="XP_013863740.1">
    <property type="nucleotide sequence ID" value="XM_014008286.1"/>
</dbReference>
<dbReference type="AlphaFoldDB" id="A0A2I4B7M5"/>
<dbReference type="InterPro" id="IPR008331">
    <property type="entry name" value="Ferritin_DPS_dom"/>
</dbReference>
<dbReference type="InterPro" id="IPR009040">
    <property type="entry name" value="Ferritin-like_diiron"/>
</dbReference>
<evidence type="ECO:0000313" key="12">
    <source>
        <dbReference type="RefSeq" id="XP_013863740.1"/>
    </source>
</evidence>
<evidence type="ECO:0000256" key="3">
    <source>
        <dbReference type="ARBA" id="ARBA00022723"/>
    </source>
</evidence>
<reference evidence="11 12" key="1">
    <citation type="submission" date="2025-04" db="UniProtKB">
        <authorList>
            <consortium name="RefSeq"/>
        </authorList>
    </citation>
    <scope>IDENTIFICATION</scope>
    <source>
        <strain evidence="11 12">Quisiro</strain>
        <tissue evidence="11 12">Liver</tissue>
    </source>
</reference>
<keyword evidence="2 8" id="KW-0409">Iron storage</keyword>
<keyword evidence="5 7" id="KW-0408">Iron</keyword>